<feature type="region of interest" description="Disordered" evidence="1">
    <location>
        <begin position="42"/>
        <end position="63"/>
    </location>
</feature>
<dbReference type="PANTHER" id="PTHR15949:SF3">
    <property type="entry name" value="TESTIS-EXPRESSED PROTEIN 264"/>
    <property type="match status" value="1"/>
</dbReference>
<evidence type="ECO:0000256" key="1">
    <source>
        <dbReference type="SAM" id="MobiDB-lite"/>
    </source>
</evidence>
<proteinExistence type="predicted"/>
<name>A0A4Y2GUS8_ARAVE</name>
<dbReference type="AlphaFoldDB" id="A0A4Y2GUS8"/>
<dbReference type="OrthoDB" id="2140079at2759"/>
<protein>
    <submittedName>
        <fullName evidence="2">Uncharacterized protein</fullName>
    </submittedName>
</protein>
<gene>
    <name evidence="2" type="ORF">AVEN_137947_1</name>
</gene>
<evidence type="ECO:0000313" key="2">
    <source>
        <dbReference type="EMBL" id="GBM57520.1"/>
    </source>
</evidence>
<dbReference type="GO" id="GO:0000421">
    <property type="term" value="C:autophagosome membrane"/>
    <property type="evidence" value="ECO:0007669"/>
    <property type="project" value="TreeGrafter"/>
</dbReference>
<comment type="caution">
    <text evidence="2">The sequence shown here is derived from an EMBL/GenBank/DDBJ whole genome shotgun (WGS) entry which is preliminary data.</text>
</comment>
<dbReference type="GO" id="GO:0005657">
    <property type="term" value="C:replication fork"/>
    <property type="evidence" value="ECO:0007669"/>
    <property type="project" value="TreeGrafter"/>
</dbReference>
<dbReference type="PANTHER" id="PTHR15949">
    <property type="entry name" value="TESTIS-EXPRESSED PROTEIN 264"/>
    <property type="match status" value="1"/>
</dbReference>
<feature type="compositionally biased region" description="Basic and acidic residues" evidence="1">
    <location>
        <begin position="51"/>
        <end position="62"/>
    </location>
</feature>
<reference evidence="2 3" key="1">
    <citation type="journal article" date="2019" name="Sci. Rep.">
        <title>Orb-weaving spider Araneus ventricosus genome elucidates the spidroin gene catalogue.</title>
        <authorList>
            <person name="Kono N."/>
            <person name="Nakamura H."/>
            <person name="Ohtoshi R."/>
            <person name="Moran D.A.P."/>
            <person name="Shinohara A."/>
            <person name="Yoshida Y."/>
            <person name="Fujiwara M."/>
            <person name="Mori M."/>
            <person name="Tomita M."/>
            <person name="Arakawa K."/>
        </authorList>
    </citation>
    <scope>NUCLEOTIDE SEQUENCE [LARGE SCALE GENOMIC DNA]</scope>
</reference>
<dbReference type="GO" id="GO:0005634">
    <property type="term" value="C:nucleus"/>
    <property type="evidence" value="ECO:0007669"/>
    <property type="project" value="TreeGrafter"/>
</dbReference>
<keyword evidence="3" id="KW-1185">Reference proteome</keyword>
<dbReference type="EMBL" id="BGPR01001597">
    <property type="protein sequence ID" value="GBM57520.1"/>
    <property type="molecule type" value="Genomic_DNA"/>
</dbReference>
<dbReference type="GO" id="GO:0106300">
    <property type="term" value="P:protein-DNA covalent cross-linking repair"/>
    <property type="evidence" value="ECO:0007669"/>
    <property type="project" value="TreeGrafter"/>
</dbReference>
<sequence>MVSGKGSNLSKIRSHSEATMHVTRKAHISLVKIIIAQPKQTSSPLHSWRQRVGDPKSNEQTRKQVGSSVGVIISDKMEENLYRKLIHAGFKVAVFPNIDYAVVSSFPLKNQYSLAVAVYRIYPRLKQYIKANRLCAHPIMELYTKDTVFFIAPLSKQFDFYAEEALPVYDGSSSEPEDEAIIDEYECSKCHYHQNALIKQCCCDPMLHSSSCDRRKRAL</sequence>
<organism evidence="2 3">
    <name type="scientific">Araneus ventricosus</name>
    <name type="common">Orbweaver spider</name>
    <name type="synonym">Epeira ventricosa</name>
    <dbReference type="NCBI Taxonomy" id="182803"/>
    <lineage>
        <taxon>Eukaryota</taxon>
        <taxon>Metazoa</taxon>
        <taxon>Ecdysozoa</taxon>
        <taxon>Arthropoda</taxon>
        <taxon>Chelicerata</taxon>
        <taxon>Arachnida</taxon>
        <taxon>Araneae</taxon>
        <taxon>Araneomorphae</taxon>
        <taxon>Entelegynae</taxon>
        <taxon>Araneoidea</taxon>
        <taxon>Araneidae</taxon>
        <taxon>Araneus</taxon>
    </lineage>
</organism>
<dbReference type="GO" id="GO:0061709">
    <property type="term" value="P:reticulophagy"/>
    <property type="evidence" value="ECO:0007669"/>
    <property type="project" value="TreeGrafter"/>
</dbReference>
<dbReference type="Proteomes" id="UP000499080">
    <property type="component" value="Unassembled WGS sequence"/>
</dbReference>
<dbReference type="GO" id="GO:0005789">
    <property type="term" value="C:endoplasmic reticulum membrane"/>
    <property type="evidence" value="ECO:0007669"/>
    <property type="project" value="TreeGrafter"/>
</dbReference>
<accession>A0A4Y2GUS8</accession>
<evidence type="ECO:0000313" key="3">
    <source>
        <dbReference type="Proteomes" id="UP000499080"/>
    </source>
</evidence>